<sequence length="49" mass="5286">MDDRRHGHGAGGHYGNATEKELVLPANRWGITGGSKGRMVQLDLPEADN</sequence>
<feature type="region of interest" description="Disordered" evidence="1">
    <location>
        <begin position="1"/>
        <end position="20"/>
    </location>
</feature>
<proteinExistence type="predicted"/>
<evidence type="ECO:0000313" key="2">
    <source>
        <dbReference type="EMBL" id="ABK69921.1"/>
    </source>
</evidence>
<evidence type="ECO:0000256" key="1">
    <source>
        <dbReference type="SAM" id="MobiDB-lite"/>
    </source>
</evidence>
<name>A0R520_MYCS2</name>
<gene>
    <name evidence="2" type="ordered locus">MSMEG_6034</name>
</gene>
<dbReference type="EMBL" id="CP000480">
    <property type="protein sequence ID" value="ABK69921.1"/>
    <property type="molecule type" value="Genomic_DNA"/>
</dbReference>
<dbReference type="Proteomes" id="UP000000757">
    <property type="component" value="Chromosome"/>
</dbReference>
<dbReference type="AlphaFoldDB" id="A0R520"/>
<protein>
    <submittedName>
        <fullName evidence="2">Uncharacterized protein</fullName>
    </submittedName>
</protein>
<evidence type="ECO:0000313" key="3">
    <source>
        <dbReference type="Proteomes" id="UP000000757"/>
    </source>
</evidence>
<dbReference type="KEGG" id="msm:MSMEG_6034"/>
<keyword evidence="3" id="KW-1185">Reference proteome</keyword>
<reference evidence="2 3" key="1">
    <citation type="submission" date="2006-10" db="EMBL/GenBank/DDBJ databases">
        <authorList>
            <person name="Fleischmann R.D."/>
            <person name="Dodson R.J."/>
            <person name="Haft D.H."/>
            <person name="Merkel J.S."/>
            <person name="Nelson W.C."/>
            <person name="Fraser C.M."/>
        </authorList>
    </citation>
    <scope>NUCLEOTIDE SEQUENCE [LARGE SCALE GENOMIC DNA]</scope>
    <source>
        <strain evidence="3">ATCC 700084 / mc(2)155</strain>
    </source>
</reference>
<accession>A0R520</accession>
<organism evidence="2 3">
    <name type="scientific">Mycolicibacterium smegmatis (strain ATCC 700084 / mc(2)155)</name>
    <name type="common">Mycobacterium smegmatis</name>
    <dbReference type="NCBI Taxonomy" id="246196"/>
    <lineage>
        <taxon>Bacteria</taxon>
        <taxon>Bacillati</taxon>
        <taxon>Actinomycetota</taxon>
        <taxon>Actinomycetes</taxon>
        <taxon>Mycobacteriales</taxon>
        <taxon>Mycobacteriaceae</taxon>
        <taxon>Mycolicibacterium</taxon>
    </lineage>
</organism>